<dbReference type="InterPro" id="IPR000160">
    <property type="entry name" value="GGDEF_dom"/>
</dbReference>
<dbReference type="Pfam" id="PF00990">
    <property type="entry name" value="GGDEF"/>
    <property type="match status" value="1"/>
</dbReference>
<proteinExistence type="predicted"/>
<dbReference type="CDD" id="cd01949">
    <property type="entry name" value="GGDEF"/>
    <property type="match status" value="1"/>
</dbReference>
<evidence type="ECO:0000313" key="3">
    <source>
        <dbReference type="EMBL" id="MBP2024272.1"/>
    </source>
</evidence>
<dbReference type="SUPFAM" id="SSF55073">
    <property type="entry name" value="Nucleotide cyclase"/>
    <property type="match status" value="1"/>
</dbReference>
<reference evidence="3 4" key="1">
    <citation type="submission" date="2021-03" db="EMBL/GenBank/DDBJ databases">
        <title>Genomic Encyclopedia of Type Strains, Phase IV (KMG-IV): sequencing the most valuable type-strain genomes for metagenomic binning, comparative biology and taxonomic classification.</title>
        <authorList>
            <person name="Goeker M."/>
        </authorList>
    </citation>
    <scope>NUCLEOTIDE SEQUENCE [LARGE SCALE GENOMIC DNA]</scope>
    <source>
        <strain evidence="3 4">DSM 28650</strain>
    </source>
</reference>
<organism evidence="3 4">
    <name type="scientific">Clostridium punense</name>
    <dbReference type="NCBI Taxonomy" id="1054297"/>
    <lineage>
        <taxon>Bacteria</taxon>
        <taxon>Bacillati</taxon>
        <taxon>Bacillota</taxon>
        <taxon>Clostridia</taxon>
        <taxon>Eubacteriales</taxon>
        <taxon>Clostridiaceae</taxon>
        <taxon>Clostridium</taxon>
    </lineage>
</organism>
<dbReference type="PROSITE" id="PS50887">
    <property type="entry name" value="GGDEF"/>
    <property type="match status" value="1"/>
</dbReference>
<feature type="domain" description="GGDEF" evidence="2">
    <location>
        <begin position="224"/>
        <end position="356"/>
    </location>
</feature>
<feature type="transmembrane region" description="Helical" evidence="1">
    <location>
        <begin position="9"/>
        <end position="31"/>
    </location>
</feature>
<accession>A0ABS4K923</accession>
<dbReference type="SMART" id="SM00267">
    <property type="entry name" value="GGDEF"/>
    <property type="match status" value="1"/>
</dbReference>
<dbReference type="InterPro" id="IPR050469">
    <property type="entry name" value="Diguanylate_Cyclase"/>
</dbReference>
<feature type="transmembrane region" description="Helical" evidence="1">
    <location>
        <begin position="162"/>
        <end position="185"/>
    </location>
</feature>
<evidence type="ECO:0000259" key="2">
    <source>
        <dbReference type="PROSITE" id="PS50887"/>
    </source>
</evidence>
<keyword evidence="1" id="KW-0812">Transmembrane</keyword>
<evidence type="ECO:0000256" key="1">
    <source>
        <dbReference type="SAM" id="Phobius"/>
    </source>
</evidence>
<gene>
    <name evidence="3" type="ORF">J2Z44_004130</name>
</gene>
<dbReference type="EMBL" id="JAGGLL010000057">
    <property type="protein sequence ID" value="MBP2024272.1"/>
    <property type="molecule type" value="Genomic_DNA"/>
</dbReference>
<dbReference type="PANTHER" id="PTHR45138:SF23">
    <property type="entry name" value="SIGNALING PROTEIN"/>
    <property type="match status" value="1"/>
</dbReference>
<dbReference type="InterPro" id="IPR043128">
    <property type="entry name" value="Rev_trsase/Diguanyl_cyclase"/>
</dbReference>
<dbReference type="NCBIfam" id="TIGR00254">
    <property type="entry name" value="GGDEF"/>
    <property type="match status" value="1"/>
</dbReference>
<evidence type="ECO:0000313" key="4">
    <source>
        <dbReference type="Proteomes" id="UP001519308"/>
    </source>
</evidence>
<name>A0ABS4K923_9CLOT</name>
<protein>
    <submittedName>
        <fullName evidence="3">Diguanylate cyclase (GGDEF)-like protein</fullName>
    </submittedName>
</protein>
<keyword evidence="4" id="KW-1185">Reference proteome</keyword>
<keyword evidence="1" id="KW-1133">Transmembrane helix</keyword>
<sequence>MHQKEKSKFLWNLVQSILVIFLIVLVGSIIMDINKIQGSAKIINYAGIVRGGTQRLVKLEIARKPNDALMEELDTIIRDLKNGEGTTRLVKIHDRDFRSYITNQEIMWNQLKEEVLDTRLKGAENTNILELSEEYFQMANETVKAAEVYAEKFATKLKNTEIILAVNVASIILLLVYQTVAAIILNHKNKELNKLAFIDINTGLPNKGCCDKFLYEHGILSSDEIDACIMFDLNNLKVVNDNFGHKAGDALIMNFANILRRTATEKVFVGRYGGDEFIAILLDTSKEEVEALLKNIDDNIKEFSKEENGTTISYAAGYELSSEYKDCTLQILMDKADKKMYADKAEKKRNNMLNKL</sequence>
<comment type="caution">
    <text evidence="3">The sequence shown here is derived from an EMBL/GenBank/DDBJ whole genome shotgun (WGS) entry which is preliminary data.</text>
</comment>
<dbReference type="InterPro" id="IPR029787">
    <property type="entry name" value="Nucleotide_cyclase"/>
</dbReference>
<dbReference type="Proteomes" id="UP001519308">
    <property type="component" value="Unassembled WGS sequence"/>
</dbReference>
<dbReference type="PANTHER" id="PTHR45138">
    <property type="entry name" value="REGULATORY COMPONENTS OF SENSORY TRANSDUCTION SYSTEM"/>
    <property type="match status" value="1"/>
</dbReference>
<dbReference type="Gene3D" id="3.30.70.270">
    <property type="match status" value="1"/>
</dbReference>
<dbReference type="RefSeq" id="WP_021282530.1">
    <property type="nucleotide sequence ID" value="NZ_JAGGLL010000057.1"/>
</dbReference>
<keyword evidence="1" id="KW-0472">Membrane</keyword>